<organism evidence="1 2">
    <name type="scientific">Infirmifilum uzonense</name>
    <dbReference type="NCBI Taxonomy" id="1550241"/>
    <lineage>
        <taxon>Archaea</taxon>
        <taxon>Thermoproteota</taxon>
        <taxon>Thermoprotei</taxon>
        <taxon>Thermofilales</taxon>
        <taxon>Thermofilaceae</taxon>
        <taxon>Infirmifilum</taxon>
    </lineage>
</organism>
<sequence length="72" mass="8463">MTFRVLEELLKRLGLMDEEDPLKREIEEARRLARATVKATVETEKRARKRRRAGGLFSVRLEEEPVLPEELT</sequence>
<dbReference type="Proteomes" id="UP000067434">
    <property type="component" value="Chromosome"/>
</dbReference>
<evidence type="ECO:0000313" key="2">
    <source>
        <dbReference type="Proteomes" id="UP000067434"/>
    </source>
</evidence>
<protein>
    <submittedName>
        <fullName evidence="1">Uncharacterized protein</fullName>
    </submittedName>
</protein>
<reference evidence="1 2" key="1">
    <citation type="journal article" date="2015" name="Stand. Genomic Sci.">
        <title>Complete genome sequence of and proposal of Thermofilum uzonense sp. nov. a novel hyperthermophilic crenarchaeon and emended description of the genus Thermofilum.</title>
        <authorList>
            <person name="Toshchakov S.V."/>
            <person name="Korzhenkov A.A."/>
            <person name="Samarov N.I."/>
            <person name="Mazunin I.O."/>
            <person name="Mozhey O.I."/>
            <person name="Shmyr I.S."/>
            <person name="Derbikova K.S."/>
            <person name="Taranov E.A."/>
            <person name="Dominova I.N."/>
            <person name="Bonch-Osmolovskaya E.A."/>
            <person name="Patrushev M.V."/>
            <person name="Podosokorskaya O.A."/>
            <person name="Kublanov I.V."/>
        </authorList>
    </citation>
    <scope>NUCLEOTIDE SEQUENCE [LARGE SCALE GENOMIC DNA]</scope>
    <source>
        <strain evidence="1 2">1807-2</strain>
    </source>
</reference>
<dbReference type="STRING" id="1550241.MA03_07210"/>
<accession>A0A0F7FIA0</accession>
<dbReference type="KEGG" id="thf:MA03_07210"/>
<dbReference type="AlphaFoldDB" id="A0A0F7FIA0"/>
<dbReference type="EMBL" id="CP009961">
    <property type="protein sequence ID" value="AKG39068.1"/>
    <property type="molecule type" value="Genomic_DNA"/>
</dbReference>
<proteinExistence type="predicted"/>
<dbReference type="HOGENOM" id="CLU_2713055_0_0_2"/>
<dbReference type="GeneID" id="25402007"/>
<keyword evidence="2" id="KW-1185">Reference proteome</keyword>
<evidence type="ECO:0000313" key="1">
    <source>
        <dbReference type="EMBL" id="AKG39068.1"/>
    </source>
</evidence>
<gene>
    <name evidence="1" type="ORF">MA03_07210</name>
</gene>
<dbReference type="PATRIC" id="fig|1550241.5.peg.1492"/>
<name>A0A0F7FIA0_9CREN</name>
<dbReference type="RefSeq" id="WP_052884604.1">
    <property type="nucleotide sequence ID" value="NZ_CP009961.1"/>
</dbReference>